<feature type="transmembrane region" description="Helical" evidence="1">
    <location>
        <begin position="56"/>
        <end position="78"/>
    </location>
</feature>
<keyword evidence="3" id="KW-1185">Reference proteome</keyword>
<proteinExistence type="predicted"/>
<keyword evidence="1" id="KW-0472">Membrane</keyword>
<evidence type="ECO:0000313" key="3">
    <source>
        <dbReference type="Proteomes" id="UP000664265"/>
    </source>
</evidence>
<accession>A0ABS3M8D5</accession>
<dbReference type="Proteomes" id="UP000664265">
    <property type="component" value="Unassembled WGS sequence"/>
</dbReference>
<evidence type="ECO:0000313" key="2">
    <source>
        <dbReference type="EMBL" id="MBO1364371.1"/>
    </source>
</evidence>
<sequence length="171" mass="19188">MKLTQIIHWPAEKISQRVLYLLMGLVGIVFLLFFFVGFDRPYMENPDFNAPLFTDAVLLLGILFLLLVVVLVLVRGLLDIRKWHGDGEGYENNVPRRKITHGLLGGLLVIVTLSAFGASAEPLQINDRLFSDRLWLKVADMFIYTGLALLVAAIAAVSYGATRYKRKGKPK</sequence>
<name>A0ABS3M8D5_9BACT</name>
<feature type="transmembrane region" description="Helical" evidence="1">
    <location>
        <begin position="18"/>
        <end position="36"/>
    </location>
</feature>
<keyword evidence="1" id="KW-0812">Transmembrane</keyword>
<dbReference type="EMBL" id="JAERMS010000054">
    <property type="protein sequence ID" value="MBO1364371.1"/>
    <property type="molecule type" value="Genomic_DNA"/>
</dbReference>
<organism evidence="2 3">
    <name type="scientific">Prevotella illustrans</name>
    <dbReference type="NCBI Taxonomy" id="2800387"/>
    <lineage>
        <taxon>Bacteria</taxon>
        <taxon>Pseudomonadati</taxon>
        <taxon>Bacteroidota</taxon>
        <taxon>Bacteroidia</taxon>
        <taxon>Bacteroidales</taxon>
        <taxon>Prevotellaceae</taxon>
        <taxon>Prevotella</taxon>
    </lineage>
</organism>
<reference evidence="2 3" key="1">
    <citation type="submission" date="2021-01" db="EMBL/GenBank/DDBJ databases">
        <title>Prevotella A2931 sp. nov.</title>
        <authorList>
            <person name="Buhl M."/>
            <person name="Oberhettinger P."/>
        </authorList>
    </citation>
    <scope>NUCLEOTIDE SEQUENCE [LARGE SCALE GENOMIC DNA]</scope>
    <source>
        <strain evidence="2 3">A2931</strain>
    </source>
</reference>
<keyword evidence="1" id="KW-1133">Transmembrane helix</keyword>
<gene>
    <name evidence="2" type="ORF">JHU38_11455</name>
</gene>
<protein>
    <recommendedName>
        <fullName evidence="4">DUF2975 domain-containing protein</fullName>
    </recommendedName>
</protein>
<feature type="transmembrane region" description="Helical" evidence="1">
    <location>
        <begin position="141"/>
        <end position="161"/>
    </location>
</feature>
<dbReference type="RefSeq" id="WP_107581186.1">
    <property type="nucleotide sequence ID" value="NZ_JAERMS010000054.1"/>
</dbReference>
<evidence type="ECO:0000256" key="1">
    <source>
        <dbReference type="SAM" id="Phobius"/>
    </source>
</evidence>
<comment type="caution">
    <text evidence="2">The sequence shown here is derived from an EMBL/GenBank/DDBJ whole genome shotgun (WGS) entry which is preliminary data.</text>
</comment>
<evidence type="ECO:0008006" key="4">
    <source>
        <dbReference type="Google" id="ProtNLM"/>
    </source>
</evidence>
<feature type="transmembrane region" description="Helical" evidence="1">
    <location>
        <begin position="99"/>
        <end position="121"/>
    </location>
</feature>